<organism evidence="2 3">
    <name type="scientific">Vibrio pelagius</name>
    <dbReference type="NCBI Taxonomy" id="28169"/>
    <lineage>
        <taxon>Bacteria</taxon>
        <taxon>Pseudomonadati</taxon>
        <taxon>Pseudomonadota</taxon>
        <taxon>Gammaproteobacteria</taxon>
        <taxon>Vibrionales</taxon>
        <taxon>Vibrionaceae</taxon>
        <taxon>Vibrio</taxon>
    </lineage>
</organism>
<sequence>MSELEQANVVLAEAREVLKKSEENLNKSLKANDLALVQHRELAYALSCLVHPFNAMKPLSDDEIEQLKQSLKNIPSLPLEFVPKEPVFSNGRMIGFVDSSHEHIEHREVYDIVNAINVLAMANTDILNIQTTFRGQSNLFVVRVRPLSSVSPDGDEYSLLPVTYREEVSLVDGFYEGDPTGDCPIQRLLRIESEVTEQIIEAREEAEAKAEVTA</sequence>
<evidence type="ECO:0000313" key="2">
    <source>
        <dbReference type="EMBL" id="UTT84290.1"/>
    </source>
</evidence>
<gene>
    <name evidence="2" type="ORF">LZI70_11470</name>
</gene>
<evidence type="ECO:0000313" key="3">
    <source>
        <dbReference type="Proteomes" id="UP001059120"/>
    </source>
</evidence>
<name>A0ABY5G2X1_VIBPE</name>
<feature type="coiled-coil region" evidence="1">
    <location>
        <begin position="4"/>
        <end position="31"/>
    </location>
</feature>
<keyword evidence="1" id="KW-0175">Coiled coil</keyword>
<protein>
    <submittedName>
        <fullName evidence="2">Uncharacterized protein</fullName>
    </submittedName>
</protein>
<accession>A0ABY5G2X1</accession>
<keyword evidence="3" id="KW-1185">Reference proteome</keyword>
<proteinExistence type="predicted"/>
<dbReference type="Proteomes" id="UP001059120">
    <property type="component" value="Chromosome 1"/>
</dbReference>
<dbReference type="EMBL" id="CP090614">
    <property type="protein sequence ID" value="UTT84290.1"/>
    <property type="molecule type" value="Genomic_DNA"/>
</dbReference>
<reference evidence="2" key="1">
    <citation type="submission" date="2022-01" db="EMBL/GenBank/DDBJ databases">
        <title>Alginate degradation mechanism of Vibrio pelagius WXL662.</title>
        <authorList>
            <person name="He X."/>
        </authorList>
    </citation>
    <scope>NUCLEOTIDE SEQUENCE</scope>
    <source>
        <strain evidence="2">WXL662</strain>
    </source>
</reference>
<evidence type="ECO:0000256" key="1">
    <source>
        <dbReference type="SAM" id="Coils"/>
    </source>
</evidence>
<dbReference type="RefSeq" id="WP_255230262.1">
    <property type="nucleotide sequence ID" value="NZ_CP090614.1"/>
</dbReference>